<dbReference type="InterPro" id="IPR006094">
    <property type="entry name" value="Oxid_FAD_bind_N"/>
</dbReference>
<dbReference type="PATRIC" id="fig|81857.3.peg.1655"/>
<feature type="domain" description="FAD-binding PCMH-type" evidence="5">
    <location>
        <begin position="39"/>
        <end position="219"/>
    </location>
</feature>
<organism evidence="7 8">
    <name type="scientific">Lactobacillus selangorensis</name>
    <dbReference type="NCBI Taxonomy" id="81857"/>
    <lineage>
        <taxon>Bacteria</taxon>
        <taxon>Bacillati</taxon>
        <taxon>Bacillota</taxon>
        <taxon>Bacilli</taxon>
        <taxon>Lactobacillales</taxon>
        <taxon>Lactobacillaceae</taxon>
        <taxon>Lactobacillus</taxon>
    </lineage>
</organism>
<dbReference type="InterPro" id="IPR016164">
    <property type="entry name" value="FAD-linked_Oxase-like_C"/>
</dbReference>
<dbReference type="STRING" id="81857.IV38_GL001644"/>
<dbReference type="PROSITE" id="PS51387">
    <property type="entry name" value="FAD_PCMH"/>
    <property type="match status" value="1"/>
</dbReference>
<evidence type="ECO:0000313" key="8">
    <source>
        <dbReference type="Proteomes" id="UP000051645"/>
    </source>
</evidence>
<dbReference type="SUPFAM" id="SSF56176">
    <property type="entry name" value="FAD-binding/transporter-associated domain-like"/>
    <property type="match status" value="1"/>
</dbReference>
<dbReference type="EMBL" id="JQAT01000004">
    <property type="protein sequence ID" value="KRN28191.1"/>
    <property type="molecule type" value="Genomic_DNA"/>
</dbReference>
<evidence type="ECO:0000256" key="3">
    <source>
        <dbReference type="ARBA" id="ARBA00022827"/>
    </source>
</evidence>
<dbReference type="InterPro" id="IPR016171">
    <property type="entry name" value="Vanillyl_alc_oxidase_C-sub2"/>
</dbReference>
<dbReference type="Pfam" id="PF02913">
    <property type="entry name" value="FAD-oxidase_C"/>
    <property type="match status" value="1"/>
</dbReference>
<dbReference type="OrthoDB" id="9767256at2"/>
<keyword evidence="3" id="KW-0274">FAD</keyword>
<evidence type="ECO:0000313" key="7">
    <source>
        <dbReference type="EMBL" id="KRN30933.1"/>
    </source>
</evidence>
<dbReference type="InterPro" id="IPR036318">
    <property type="entry name" value="FAD-bd_PCMH-like_sf"/>
</dbReference>
<dbReference type="Gene3D" id="3.30.70.2740">
    <property type="match status" value="1"/>
</dbReference>
<dbReference type="AlphaFoldDB" id="A0A0R2FX14"/>
<proteinExistence type="predicted"/>
<gene>
    <name evidence="6" type="ORF">IV38_GL001644</name>
    <name evidence="7" type="ORF">IV40_GL001571</name>
</gene>
<name>A0A0R2FX14_9LACO</name>
<comment type="cofactor">
    <cofactor evidence="1">
        <name>FAD</name>
        <dbReference type="ChEBI" id="CHEBI:57692"/>
    </cofactor>
</comment>
<dbReference type="GO" id="GO:0016491">
    <property type="term" value="F:oxidoreductase activity"/>
    <property type="evidence" value="ECO:0007669"/>
    <property type="project" value="UniProtKB-KW"/>
</dbReference>
<dbReference type="InterPro" id="IPR051914">
    <property type="entry name" value="FAD-linked_OxidoTrans_Type4"/>
</dbReference>
<dbReference type="Pfam" id="PF01565">
    <property type="entry name" value="FAD_binding_4"/>
    <property type="match status" value="1"/>
</dbReference>
<dbReference type="InterPro" id="IPR016166">
    <property type="entry name" value="FAD-bd_PCMH"/>
</dbReference>
<evidence type="ECO:0000256" key="2">
    <source>
        <dbReference type="ARBA" id="ARBA00022630"/>
    </source>
</evidence>
<evidence type="ECO:0000313" key="6">
    <source>
        <dbReference type="EMBL" id="KRN28191.1"/>
    </source>
</evidence>
<dbReference type="PANTHER" id="PTHR42934">
    <property type="entry name" value="GLYCOLATE OXIDASE SUBUNIT GLCD"/>
    <property type="match status" value="1"/>
</dbReference>
<comment type="caution">
    <text evidence="7">The sequence shown here is derived from an EMBL/GenBank/DDBJ whole genome shotgun (WGS) entry which is preliminary data.</text>
</comment>
<evidence type="ECO:0000259" key="5">
    <source>
        <dbReference type="PROSITE" id="PS51387"/>
    </source>
</evidence>
<dbReference type="Proteomes" id="UP000051751">
    <property type="component" value="Unassembled WGS sequence"/>
</dbReference>
<dbReference type="GO" id="GO:0071949">
    <property type="term" value="F:FAD binding"/>
    <property type="evidence" value="ECO:0007669"/>
    <property type="project" value="InterPro"/>
</dbReference>
<keyword evidence="8" id="KW-1185">Reference proteome</keyword>
<dbReference type="SUPFAM" id="SSF55103">
    <property type="entry name" value="FAD-linked oxidases, C-terminal domain"/>
    <property type="match status" value="1"/>
</dbReference>
<keyword evidence="4" id="KW-0560">Oxidoreductase</keyword>
<evidence type="ECO:0000256" key="1">
    <source>
        <dbReference type="ARBA" id="ARBA00001974"/>
    </source>
</evidence>
<evidence type="ECO:0000256" key="4">
    <source>
        <dbReference type="ARBA" id="ARBA00023002"/>
    </source>
</evidence>
<dbReference type="FunFam" id="1.10.45.10:FF:000001">
    <property type="entry name" value="D-lactate dehydrogenase mitochondrial"/>
    <property type="match status" value="1"/>
</dbReference>
<protein>
    <submittedName>
        <fullName evidence="7">Glycolate oxidase</fullName>
    </submittedName>
</protein>
<sequence length="464" mass="50794">MAYQKVTAMNVQELVALTSPYRVTTQIPEAMTHDALNVVAHEPDVIIKPNNTGEVAAILRYANHRNLPVIVRGGGSGLNGADVAVEGGILLDMHRMNHIIELDQDNLTLTVQPGVTIRDIQTYLDNTTFFYAPEPGQGLDSATIGGNIATNASGMWGLKYGGTREAVRGLTVVLPSGDTRILGGKITKNSSGYDLKDLMIGAEGTLGIVTEAILSLRPKSPVIKSVLLPFDSANRAISVIPKILHAGVTPTSTEFFGRRITKYWEQYAGKQFPIQIGAAYLLMAFDGNHDSAVAADMATAVSLSQNNGGLVPYPLDTQEKYRHLWRIRAELLPAIQNTTSELTEVDIVVPRSRVSELLDYIHVVEYEEQVRLPSIGHVGDGNLHTYVCRDGLSDTEWPEMRDLVLKRLYAKAAELGGQVSGEHGIGYDKKAYFTDFMGTDYLKFLKSVKQIFDPNQILNPGKIF</sequence>
<dbReference type="InterPro" id="IPR004113">
    <property type="entry name" value="FAD-bd_oxidored_4_C"/>
</dbReference>
<keyword evidence="2" id="KW-0285">Flavoprotein</keyword>
<accession>A0A0R2FX14</accession>
<dbReference type="EMBL" id="JQAZ01000005">
    <property type="protein sequence ID" value="KRN30933.1"/>
    <property type="molecule type" value="Genomic_DNA"/>
</dbReference>
<dbReference type="PANTHER" id="PTHR42934:SF2">
    <property type="entry name" value="GLYCOLATE OXIDASE SUBUNIT GLCD"/>
    <property type="match status" value="1"/>
</dbReference>
<dbReference type="RefSeq" id="WP_057770068.1">
    <property type="nucleotide sequence ID" value="NZ_JQAT01000004.1"/>
</dbReference>
<dbReference type="Gene3D" id="3.30.465.10">
    <property type="match status" value="1"/>
</dbReference>
<reference evidence="8 9" key="1">
    <citation type="journal article" date="2015" name="Genome Announc.">
        <title>Expanding the biotechnology potential of lactobacilli through comparative genomics of 213 strains and associated genera.</title>
        <authorList>
            <person name="Sun Z."/>
            <person name="Harris H.M."/>
            <person name="McCann A."/>
            <person name="Guo C."/>
            <person name="Argimon S."/>
            <person name="Zhang W."/>
            <person name="Yang X."/>
            <person name="Jeffery I.B."/>
            <person name="Cooney J.C."/>
            <person name="Kagawa T.F."/>
            <person name="Liu W."/>
            <person name="Song Y."/>
            <person name="Salvetti E."/>
            <person name="Wrobel A."/>
            <person name="Rasinkangas P."/>
            <person name="Parkhill J."/>
            <person name="Rea M.C."/>
            <person name="O'Sullivan O."/>
            <person name="Ritari J."/>
            <person name="Douillard F.P."/>
            <person name="Paul Ross R."/>
            <person name="Yang R."/>
            <person name="Briner A.E."/>
            <person name="Felis G.E."/>
            <person name="de Vos W.M."/>
            <person name="Barrangou R."/>
            <person name="Klaenhammer T.R."/>
            <person name="Caufield P.W."/>
            <person name="Cui Y."/>
            <person name="Zhang H."/>
            <person name="O'Toole P.W."/>
        </authorList>
    </citation>
    <scope>NUCLEOTIDE SEQUENCE [LARGE SCALE GENOMIC DNA]</scope>
    <source>
        <strain evidence="6 9">ATCC BAA-66</strain>
        <strain evidence="7 8">DSM 13344</strain>
    </source>
</reference>
<dbReference type="Proteomes" id="UP000051645">
    <property type="component" value="Unassembled WGS sequence"/>
</dbReference>
<evidence type="ECO:0000313" key="9">
    <source>
        <dbReference type="Proteomes" id="UP000051751"/>
    </source>
</evidence>
<dbReference type="Gene3D" id="1.10.45.10">
    <property type="entry name" value="Vanillyl-alcohol Oxidase, Chain A, domain 4"/>
    <property type="match status" value="1"/>
</dbReference>
<dbReference type="InterPro" id="IPR016169">
    <property type="entry name" value="FAD-bd_PCMH_sub2"/>
</dbReference>